<dbReference type="Gene3D" id="1.10.510.10">
    <property type="entry name" value="Transferase(Phosphotransferase) domain 1"/>
    <property type="match status" value="1"/>
</dbReference>
<dbReference type="CDD" id="cd14066">
    <property type="entry name" value="STKc_IRAK"/>
    <property type="match status" value="1"/>
</dbReference>
<dbReference type="InterPro" id="IPR003591">
    <property type="entry name" value="Leu-rich_rpt_typical-subtyp"/>
</dbReference>
<keyword evidence="17 23" id="KW-0472">Membrane</keyword>
<dbReference type="GO" id="GO:0004674">
    <property type="term" value="F:protein serine/threonine kinase activity"/>
    <property type="evidence" value="ECO:0007669"/>
    <property type="project" value="UniProtKB-KW"/>
</dbReference>
<keyword evidence="7" id="KW-0597">Phosphoprotein</keyword>
<evidence type="ECO:0000256" key="14">
    <source>
        <dbReference type="ARBA" id="ARBA00022777"/>
    </source>
</evidence>
<keyword evidence="12" id="KW-0677">Repeat</keyword>
<keyword evidence="15 22" id="KW-0067">ATP-binding</keyword>
<evidence type="ECO:0000256" key="3">
    <source>
        <dbReference type="ARBA" id="ARBA00008684"/>
    </source>
</evidence>
<dbReference type="Gene3D" id="3.80.10.10">
    <property type="entry name" value="Ribonuclease Inhibitor"/>
    <property type="match status" value="3"/>
</dbReference>
<dbReference type="PANTHER" id="PTHR27008:SF592">
    <property type="entry name" value="LEUCINE-RICH REPEAT RECEPTOR-LIKE PROTEIN KINASE FAMILY PROTEIN-RELATED"/>
    <property type="match status" value="1"/>
</dbReference>
<keyword evidence="19" id="KW-0325">Glycoprotein</keyword>
<evidence type="ECO:0000256" key="4">
    <source>
        <dbReference type="ARBA" id="ARBA00012513"/>
    </source>
</evidence>
<keyword evidence="26" id="KW-1185">Reference proteome</keyword>
<evidence type="ECO:0000256" key="6">
    <source>
        <dbReference type="ARBA" id="ARBA00022527"/>
    </source>
</evidence>
<dbReference type="EC" id="2.7.11.1" evidence="4"/>
<evidence type="ECO:0000256" key="19">
    <source>
        <dbReference type="ARBA" id="ARBA00023180"/>
    </source>
</evidence>
<keyword evidence="6" id="KW-0723">Serine/threonine-protein kinase</keyword>
<evidence type="ECO:0000256" key="15">
    <source>
        <dbReference type="ARBA" id="ARBA00022840"/>
    </source>
</evidence>
<evidence type="ECO:0000259" key="24">
    <source>
        <dbReference type="PROSITE" id="PS50011"/>
    </source>
</evidence>
<accession>A0AAP0J7X8</accession>
<evidence type="ECO:0000256" key="11">
    <source>
        <dbReference type="ARBA" id="ARBA00022729"/>
    </source>
</evidence>
<keyword evidence="14" id="KW-0418">Kinase</keyword>
<dbReference type="PROSITE" id="PS00108">
    <property type="entry name" value="PROTEIN_KINASE_ST"/>
    <property type="match status" value="1"/>
</dbReference>
<dbReference type="SMART" id="SM00365">
    <property type="entry name" value="LRR_SD22"/>
    <property type="match status" value="6"/>
</dbReference>
<dbReference type="SUPFAM" id="SSF56112">
    <property type="entry name" value="Protein kinase-like (PK-like)"/>
    <property type="match status" value="1"/>
</dbReference>
<evidence type="ECO:0000256" key="16">
    <source>
        <dbReference type="ARBA" id="ARBA00022989"/>
    </source>
</evidence>
<keyword evidence="8" id="KW-0433">Leucine-rich repeat</keyword>
<dbReference type="Pfam" id="PF00069">
    <property type="entry name" value="Pkinase"/>
    <property type="match status" value="1"/>
</dbReference>
<comment type="catalytic activity">
    <reaction evidence="20">
        <text>L-threonyl-[protein] + ATP = O-phospho-L-threonyl-[protein] + ADP + H(+)</text>
        <dbReference type="Rhea" id="RHEA:46608"/>
        <dbReference type="Rhea" id="RHEA-COMP:11060"/>
        <dbReference type="Rhea" id="RHEA-COMP:11605"/>
        <dbReference type="ChEBI" id="CHEBI:15378"/>
        <dbReference type="ChEBI" id="CHEBI:30013"/>
        <dbReference type="ChEBI" id="CHEBI:30616"/>
        <dbReference type="ChEBI" id="CHEBI:61977"/>
        <dbReference type="ChEBI" id="CHEBI:456216"/>
        <dbReference type="EC" id="2.7.11.1"/>
    </reaction>
</comment>
<dbReference type="GO" id="GO:0005886">
    <property type="term" value="C:plasma membrane"/>
    <property type="evidence" value="ECO:0007669"/>
    <property type="project" value="UniProtKB-SubCell"/>
</dbReference>
<dbReference type="PROSITE" id="PS00107">
    <property type="entry name" value="PROTEIN_KINASE_ATP"/>
    <property type="match status" value="1"/>
</dbReference>
<organism evidence="25 26">
    <name type="scientific">Stephania yunnanensis</name>
    <dbReference type="NCBI Taxonomy" id="152371"/>
    <lineage>
        <taxon>Eukaryota</taxon>
        <taxon>Viridiplantae</taxon>
        <taxon>Streptophyta</taxon>
        <taxon>Embryophyta</taxon>
        <taxon>Tracheophyta</taxon>
        <taxon>Spermatophyta</taxon>
        <taxon>Magnoliopsida</taxon>
        <taxon>Ranunculales</taxon>
        <taxon>Menispermaceae</taxon>
        <taxon>Menispermoideae</taxon>
        <taxon>Cissampelideae</taxon>
        <taxon>Stephania</taxon>
    </lineage>
</organism>
<keyword evidence="9" id="KW-0808">Transferase</keyword>
<dbReference type="EMBL" id="JBBNAF010000007">
    <property type="protein sequence ID" value="KAK9127907.1"/>
    <property type="molecule type" value="Genomic_DNA"/>
</dbReference>
<evidence type="ECO:0000256" key="10">
    <source>
        <dbReference type="ARBA" id="ARBA00022692"/>
    </source>
</evidence>
<keyword evidence="11" id="KW-0732">Signal</keyword>
<dbReference type="Pfam" id="PF00560">
    <property type="entry name" value="LRR_1"/>
    <property type="match status" value="7"/>
</dbReference>
<dbReference type="Proteomes" id="UP001420932">
    <property type="component" value="Unassembled WGS sequence"/>
</dbReference>
<dbReference type="FunFam" id="3.80.10.10:FF:000288">
    <property type="entry name" value="LRR receptor-like serine/threonine-protein kinase EFR"/>
    <property type="match status" value="1"/>
</dbReference>
<feature type="domain" description="Protein kinase" evidence="24">
    <location>
        <begin position="736"/>
        <end position="1048"/>
    </location>
</feature>
<dbReference type="Gene3D" id="3.30.200.20">
    <property type="entry name" value="Phosphorylase Kinase, domain 1"/>
    <property type="match status" value="1"/>
</dbReference>
<evidence type="ECO:0000256" key="2">
    <source>
        <dbReference type="ARBA" id="ARBA00004479"/>
    </source>
</evidence>
<keyword evidence="16 23" id="KW-1133">Transmembrane helix</keyword>
<evidence type="ECO:0000256" key="1">
    <source>
        <dbReference type="ARBA" id="ARBA00004162"/>
    </source>
</evidence>
<evidence type="ECO:0000256" key="18">
    <source>
        <dbReference type="ARBA" id="ARBA00023170"/>
    </source>
</evidence>
<proteinExistence type="inferred from homology"/>
<evidence type="ECO:0000256" key="7">
    <source>
        <dbReference type="ARBA" id="ARBA00022553"/>
    </source>
</evidence>
<dbReference type="InterPro" id="IPR017441">
    <property type="entry name" value="Protein_kinase_ATP_BS"/>
</dbReference>
<protein>
    <recommendedName>
        <fullName evidence="4">non-specific serine/threonine protein kinase</fullName>
        <ecNumber evidence="4">2.7.11.1</ecNumber>
    </recommendedName>
</protein>
<dbReference type="InterPro" id="IPR032675">
    <property type="entry name" value="LRR_dom_sf"/>
</dbReference>
<dbReference type="FunFam" id="1.10.510.10:FF:000358">
    <property type="entry name" value="Putative leucine-rich repeat receptor-like serine/threonine-protein kinase"/>
    <property type="match status" value="1"/>
</dbReference>
<name>A0AAP0J7X8_9MAGN</name>
<evidence type="ECO:0000256" key="9">
    <source>
        <dbReference type="ARBA" id="ARBA00022679"/>
    </source>
</evidence>
<evidence type="ECO:0000256" key="20">
    <source>
        <dbReference type="ARBA" id="ARBA00047899"/>
    </source>
</evidence>
<dbReference type="AlphaFoldDB" id="A0AAP0J7X8"/>
<keyword evidence="10 23" id="KW-0812">Transmembrane</keyword>
<comment type="similarity">
    <text evidence="3">Belongs to the protein kinase superfamily. Ser/Thr protein kinase family.</text>
</comment>
<evidence type="ECO:0000256" key="8">
    <source>
        <dbReference type="ARBA" id="ARBA00022614"/>
    </source>
</evidence>
<dbReference type="InterPro" id="IPR013210">
    <property type="entry name" value="LRR_N_plant-typ"/>
</dbReference>
<reference evidence="25 26" key="1">
    <citation type="submission" date="2024-01" db="EMBL/GenBank/DDBJ databases">
        <title>Genome assemblies of Stephania.</title>
        <authorList>
            <person name="Yang L."/>
        </authorList>
    </citation>
    <scope>NUCLEOTIDE SEQUENCE [LARGE SCALE GENOMIC DNA]</scope>
    <source>
        <strain evidence="25">YNDBR</strain>
        <tissue evidence="25">Leaf</tissue>
    </source>
</reference>
<comment type="subcellular location">
    <subcellularLocation>
        <location evidence="1">Cell membrane</location>
        <topology evidence="1">Single-pass membrane protein</topology>
    </subcellularLocation>
    <subcellularLocation>
        <location evidence="2">Membrane</location>
        <topology evidence="2">Single-pass type I membrane protein</topology>
    </subcellularLocation>
</comment>
<keyword evidence="13 22" id="KW-0547">Nucleotide-binding</keyword>
<evidence type="ECO:0000256" key="23">
    <source>
        <dbReference type="SAM" id="Phobius"/>
    </source>
</evidence>
<dbReference type="SUPFAM" id="SSF52058">
    <property type="entry name" value="L domain-like"/>
    <property type="match status" value="2"/>
</dbReference>
<dbReference type="SMART" id="SM00220">
    <property type="entry name" value="S_TKc"/>
    <property type="match status" value="1"/>
</dbReference>
<dbReference type="InterPro" id="IPR000719">
    <property type="entry name" value="Prot_kinase_dom"/>
</dbReference>
<dbReference type="PANTHER" id="PTHR27008">
    <property type="entry name" value="OS04G0122200 PROTEIN"/>
    <property type="match status" value="1"/>
</dbReference>
<evidence type="ECO:0000256" key="12">
    <source>
        <dbReference type="ARBA" id="ARBA00022737"/>
    </source>
</evidence>
<dbReference type="InterPro" id="IPR008271">
    <property type="entry name" value="Ser/Thr_kinase_AS"/>
</dbReference>
<evidence type="ECO:0000313" key="25">
    <source>
        <dbReference type="EMBL" id="KAK9127907.1"/>
    </source>
</evidence>
<evidence type="ECO:0000256" key="17">
    <source>
        <dbReference type="ARBA" id="ARBA00023136"/>
    </source>
</evidence>
<dbReference type="Pfam" id="PF08263">
    <property type="entry name" value="LRRNT_2"/>
    <property type="match status" value="1"/>
</dbReference>
<evidence type="ECO:0000256" key="5">
    <source>
        <dbReference type="ARBA" id="ARBA00022475"/>
    </source>
</evidence>
<comment type="caution">
    <text evidence="25">The sequence shown here is derived from an EMBL/GenBank/DDBJ whole genome shotgun (WGS) entry which is preliminary data.</text>
</comment>
<comment type="catalytic activity">
    <reaction evidence="21">
        <text>L-seryl-[protein] + ATP = O-phospho-L-seryl-[protein] + ADP + H(+)</text>
        <dbReference type="Rhea" id="RHEA:17989"/>
        <dbReference type="Rhea" id="RHEA-COMP:9863"/>
        <dbReference type="Rhea" id="RHEA-COMP:11604"/>
        <dbReference type="ChEBI" id="CHEBI:15378"/>
        <dbReference type="ChEBI" id="CHEBI:29999"/>
        <dbReference type="ChEBI" id="CHEBI:30616"/>
        <dbReference type="ChEBI" id="CHEBI:83421"/>
        <dbReference type="ChEBI" id="CHEBI:456216"/>
        <dbReference type="EC" id="2.7.11.1"/>
    </reaction>
</comment>
<dbReference type="PROSITE" id="PS50011">
    <property type="entry name" value="PROTEIN_KINASE_DOM"/>
    <property type="match status" value="1"/>
</dbReference>
<feature type="transmembrane region" description="Helical" evidence="23">
    <location>
        <begin position="33"/>
        <end position="52"/>
    </location>
</feature>
<feature type="binding site" evidence="22">
    <location>
        <position position="765"/>
    </location>
    <ligand>
        <name>ATP</name>
        <dbReference type="ChEBI" id="CHEBI:30616"/>
    </ligand>
</feature>
<dbReference type="GO" id="GO:0005524">
    <property type="term" value="F:ATP binding"/>
    <property type="evidence" value="ECO:0007669"/>
    <property type="project" value="UniProtKB-UniRule"/>
</dbReference>
<dbReference type="InterPro" id="IPR011009">
    <property type="entry name" value="Kinase-like_dom_sf"/>
</dbReference>
<gene>
    <name evidence="25" type="ORF">Syun_016704</name>
</gene>
<sequence length="1064" mass="116726">MGGPVIGDILIATNSVLNINLINFMISCTPSMLPSVLLSLVVVLLSVVSTSATTNFKNETDQIFLLAFKKAIDDSSGILNSWNDSSNFCQWKGVTCGRRHQRVTTLTLRGSGLIGYISPFIGNLTFLRFIDLANNSLYGRIPQEISQLFRLQHLFLNDNSLGGDIPSNLSRCFRLRELDLSKNNLVGKIPEELTALSMLTDLELFSNNLTGGIPHSIGNMSSLEKMNLVYNNLDGSIPHTLSQLKSLTFLQISANKFDGVVPAVIYNMSSLNFISMAANQLQGEIPQDIGLALPNLKHLYLAGNQFSGVIPESLSNISQLQHLDLSANSFIGKIPSRIGDAKSLQELNLELNQLGSGKEGDLSFITSLVNCESLEVLALGGNLIGGALPDSISNLSTELSQFLLGRNQIYGNIPTSIGNFTKLSYLALEWNVLTGTIPSSLGKLQNLEGLLLHGNRLTGMIPHSIGNISLLNRLILTDNQLQGTIPTTLGQCKRLQILFLAKNNLGGTIPNGVFTKLSSLSFISIRINSFDGPLPLEVGNLKNLVQLDASQNKLNGEIPVTLGSCASLEHLRLDDNILVGEIPKTLNALKSLSELGLSKNNLSGPIPKYLETFPLEYLNLSFNNLEGEVPTGGVFGNSSRVFVDGNAKLCGGIAQLHLQRCTVKQSNNQGKSSHLKKIILIVVPISVVGCLFLLIFFILLCRRMRRKKKLSATSSMDKFNMIKLSYQDLFKATNGFSATNLIGSGSFGCVYKGLLSQDERIVAVKVLNLQQRGASKTFKAECNALRNIRHRNLLEILTSCSSIDSKGNDFKALVFEFMPNGSLEEWLHPRHNNEEQSQPRKLSLIQRMNILVDVASALDYLHHHCHMMIVHCDLKPSNILLDADMNAHVGDFGLARLFTLTPQSFTSTTQSSSIGMKGSIGYFAPEYGIGGEASTQGDVYSFGILLLEVMTGRRPTDEMFRDHLNLHIFAKMAIPERVVQIVDPEPVILEEMMIANEDSMRNEIRSGRADKIEECIIRLMKIGVECSVEAPKERMDMKDVTKELHLIRNTLLDIGTIGALSSRD</sequence>
<evidence type="ECO:0000256" key="22">
    <source>
        <dbReference type="PROSITE-ProRule" id="PRU10141"/>
    </source>
</evidence>
<dbReference type="InterPro" id="IPR001611">
    <property type="entry name" value="Leu-rich_rpt"/>
</dbReference>
<dbReference type="FunFam" id="3.80.10.10:FF:000101">
    <property type="entry name" value="LRR receptor-like serine/threonine-protein kinase ERECTA"/>
    <property type="match status" value="1"/>
</dbReference>
<keyword evidence="18" id="KW-0675">Receptor</keyword>
<keyword evidence="5" id="KW-1003">Cell membrane</keyword>
<dbReference type="FunFam" id="3.30.200.20:FF:000432">
    <property type="entry name" value="LRR receptor-like serine/threonine-protein kinase EFR"/>
    <property type="match status" value="1"/>
</dbReference>
<evidence type="ECO:0000256" key="13">
    <source>
        <dbReference type="ARBA" id="ARBA00022741"/>
    </source>
</evidence>
<feature type="transmembrane region" description="Helical" evidence="23">
    <location>
        <begin position="678"/>
        <end position="701"/>
    </location>
</feature>
<evidence type="ECO:0000313" key="26">
    <source>
        <dbReference type="Proteomes" id="UP001420932"/>
    </source>
</evidence>
<evidence type="ECO:0000256" key="21">
    <source>
        <dbReference type="ARBA" id="ARBA00048679"/>
    </source>
</evidence>
<dbReference type="Pfam" id="PF13855">
    <property type="entry name" value="LRR_8"/>
    <property type="match status" value="1"/>
</dbReference>
<dbReference type="FunFam" id="3.80.10.10:FF:001158">
    <property type="entry name" value="Leucine-rich repeat protein kinase family protein"/>
    <property type="match status" value="1"/>
</dbReference>
<dbReference type="InterPro" id="IPR051809">
    <property type="entry name" value="Plant_receptor-like_S/T_kinase"/>
</dbReference>
<dbReference type="SMART" id="SM00369">
    <property type="entry name" value="LRR_TYP"/>
    <property type="match status" value="8"/>
</dbReference>